<dbReference type="EMBL" id="CAJOBH010003548">
    <property type="protein sequence ID" value="CAF3956636.1"/>
    <property type="molecule type" value="Genomic_DNA"/>
</dbReference>
<protein>
    <submittedName>
        <fullName evidence="1">Uncharacterized protein</fullName>
    </submittedName>
</protein>
<name>A0A815JGF6_9BILA</name>
<proteinExistence type="predicted"/>
<evidence type="ECO:0000313" key="1">
    <source>
        <dbReference type="EMBL" id="CAF1379406.1"/>
    </source>
</evidence>
<dbReference type="Proteomes" id="UP000663855">
    <property type="component" value="Unassembled WGS sequence"/>
</dbReference>
<dbReference type="OrthoDB" id="10421086at2759"/>
<dbReference type="EMBL" id="CAJNOV010012445">
    <property type="protein sequence ID" value="CAF1485710.1"/>
    <property type="molecule type" value="Genomic_DNA"/>
</dbReference>
<dbReference type="Gene3D" id="3.10.20.90">
    <property type="entry name" value="Phosphatidylinositol 3-kinase Catalytic Subunit, Chain A, domain 1"/>
    <property type="match status" value="1"/>
</dbReference>
<dbReference type="AlphaFoldDB" id="A0A815JGF6"/>
<organism evidence="1 5">
    <name type="scientific">Rotaria magnacalcarata</name>
    <dbReference type="NCBI Taxonomy" id="392030"/>
    <lineage>
        <taxon>Eukaryota</taxon>
        <taxon>Metazoa</taxon>
        <taxon>Spiralia</taxon>
        <taxon>Gnathifera</taxon>
        <taxon>Rotifera</taxon>
        <taxon>Eurotatoria</taxon>
        <taxon>Bdelloidea</taxon>
        <taxon>Philodinida</taxon>
        <taxon>Philodinidae</taxon>
        <taxon>Rotaria</taxon>
    </lineage>
</organism>
<gene>
    <name evidence="4" type="ORF">BYL167_LOCUS11318</name>
    <name evidence="2" type="ORF">CJN711_LOCUS26418</name>
    <name evidence="3" type="ORF">GIL414_LOCUS3609</name>
    <name evidence="1" type="ORF">KQP761_LOCUS8634</name>
</gene>
<evidence type="ECO:0000313" key="4">
    <source>
        <dbReference type="EMBL" id="CAF3956636.1"/>
    </source>
</evidence>
<dbReference type="Proteomes" id="UP000681967">
    <property type="component" value="Unassembled WGS sequence"/>
</dbReference>
<evidence type="ECO:0000313" key="2">
    <source>
        <dbReference type="EMBL" id="CAF1485710.1"/>
    </source>
</evidence>
<dbReference type="EMBL" id="CAJOBJ010000802">
    <property type="protein sequence ID" value="CAF3844805.1"/>
    <property type="molecule type" value="Genomic_DNA"/>
</dbReference>
<evidence type="ECO:0000313" key="3">
    <source>
        <dbReference type="EMBL" id="CAF3844805.1"/>
    </source>
</evidence>
<comment type="caution">
    <text evidence="1">The sequence shown here is derived from an EMBL/GenBank/DDBJ whole genome shotgun (WGS) entry which is preliminary data.</text>
</comment>
<dbReference type="EMBL" id="CAJNOW010003347">
    <property type="protein sequence ID" value="CAF1379406.1"/>
    <property type="molecule type" value="Genomic_DNA"/>
</dbReference>
<reference evidence="1" key="1">
    <citation type="submission" date="2021-02" db="EMBL/GenBank/DDBJ databases">
        <authorList>
            <person name="Nowell W R."/>
        </authorList>
    </citation>
    <scope>NUCLEOTIDE SEQUENCE</scope>
</reference>
<sequence length="97" mass="11328">MVYRIPVTIHGMAEKYLILCETGHEAIEWLCETAYDRYSEKYIDKTRPYCYTARRITDRSQLSLKDPVNKVLEDDEPIEIDVAKRSDDDDDSFSTAT</sequence>
<accession>A0A815JGF6</accession>
<dbReference type="Proteomes" id="UP000681720">
    <property type="component" value="Unassembled WGS sequence"/>
</dbReference>
<evidence type="ECO:0000313" key="5">
    <source>
        <dbReference type="Proteomes" id="UP000663834"/>
    </source>
</evidence>
<dbReference type="Proteomes" id="UP000663834">
    <property type="component" value="Unassembled WGS sequence"/>
</dbReference>